<gene>
    <name evidence="1" type="ordered locus">Q7A_1897</name>
</gene>
<dbReference type="Pfam" id="PF00702">
    <property type="entry name" value="Hydrolase"/>
    <property type="match status" value="1"/>
</dbReference>
<dbReference type="HOGENOM" id="CLU_045011_0_2_6"/>
<evidence type="ECO:0000313" key="2">
    <source>
        <dbReference type="Proteomes" id="UP000009144"/>
    </source>
</evidence>
<keyword evidence="2" id="KW-1185">Reference proteome</keyword>
<dbReference type="SFLD" id="SFLDS00003">
    <property type="entry name" value="Haloacid_Dehalogenase"/>
    <property type="match status" value="1"/>
</dbReference>
<dbReference type="EMBL" id="CP003390">
    <property type="protein sequence ID" value="AFI84714.1"/>
    <property type="molecule type" value="Genomic_DNA"/>
</dbReference>
<dbReference type="PATRIC" id="fig|754476.3.peg.1875"/>
<dbReference type="InterPro" id="IPR036412">
    <property type="entry name" value="HAD-like_sf"/>
</dbReference>
<dbReference type="NCBIfam" id="TIGR01509">
    <property type="entry name" value="HAD-SF-IA-v3"/>
    <property type="match status" value="1"/>
</dbReference>
<dbReference type="InterPro" id="IPR006439">
    <property type="entry name" value="HAD-SF_hydro_IA"/>
</dbReference>
<dbReference type="InterPro" id="IPR023198">
    <property type="entry name" value="PGP-like_dom2"/>
</dbReference>
<dbReference type="PANTHER" id="PTHR42896">
    <property type="entry name" value="XYLULOSE-1,5-BISPHOSPHATE (XUBP) PHOSPHATASE"/>
    <property type="match status" value="1"/>
</dbReference>
<dbReference type="eggNOG" id="COG0637">
    <property type="taxonomic scope" value="Bacteria"/>
</dbReference>
<dbReference type="GO" id="GO:0016787">
    <property type="term" value="F:hydrolase activity"/>
    <property type="evidence" value="ECO:0007669"/>
    <property type="project" value="UniProtKB-KW"/>
</dbReference>
<dbReference type="CDD" id="cd07528">
    <property type="entry name" value="HAD_CbbY-like"/>
    <property type="match status" value="1"/>
</dbReference>
<dbReference type="Gene3D" id="1.10.150.240">
    <property type="entry name" value="Putative phosphatase, domain 2"/>
    <property type="match status" value="1"/>
</dbReference>
<evidence type="ECO:0000313" key="1">
    <source>
        <dbReference type="EMBL" id="AFI84714.1"/>
    </source>
</evidence>
<proteinExistence type="predicted"/>
<reference evidence="1 2" key="1">
    <citation type="journal article" date="2012" name="J. Bacteriol.">
        <title>Complete genome sequences of Methylophaga sp. strain JAM1 and Methylophaga sp. strain JAM7.</title>
        <authorList>
            <person name="Villeneuve C."/>
            <person name="Martineau C."/>
            <person name="Mauffrey F."/>
            <person name="Villemur R."/>
        </authorList>
    </citation>
    <scope>NUCLEOTIDE SEQUENCE [LARGE SCALE GENOMIC DNA]</scope>
    <source>
        <strain evidence="1 2">JAM1</strain>
    </source>
</reference>
<dbReference type="Proteomes" id="UP000009144">
    <property type="component" value="Chromosome"/>
</dbReference>
<organism evidence="1 2">
    <name type="scientific">Methylophaga nitratireducenticrescens</name>
    <dbReference type="NCBI Taxonomy" id="754476"/>
    <lineage>
        <taxon>Bacteria</taxon>
        <taxon>Pseudomonadati</taxon>
        <taxon>Pseudomonadota</taxon>
        <taxon>Gammaproteobacteria</taxon>
        <taxon>Thiotrichales</taxon>
        <taxon>Piscirickettsiaceae</taxon>
        <taxon>Methylophaga</taxon>
    </lineage>
</organism>
<accession>I1XJZ5</accession>
<name>I1XJZ5_METNJ</name>
<dbReference type="InterPro" id="IPR023214">
    <property type="entry name" value="HAD_sf"/>
</dbReference>
<dbReference type="AlphaFoldDB" id="I1XJZ5"/>
<dbReference type="RefSeq" id="WP_014707083.1">
    <property type="nucleotide sequence ID" value="NC_017857.3"/>
</dbReference>
<dbReference type="Gene3D" id="3.40.50.1000">
    <property type="entry name" value="HAD superfamily/HAD-like"/>
    <property type="match status" value="1"/>
</dbReference>
<dbReference type="PRINTS" id="PR00413">
    <property type="entry name" value="HADHALOGNASE"/>
</dbReference>
<sequence length="255" mass="28008">MKQLKAVIFDVDGTLAETERDGHRQAFNRAFAGAGLDWYWDEEIYGQLLAVSGGKERIQYYLENFHLQCGSAGNFSEIIDCLHADKTRYYLELLKTRIIELRPGVKRLLGELREQEIRLAIATTTTAENVTALINATLGESAISWFDCIAAGDMVSAKKPAPDIYHYCLQQLQLEAKDCLAIEDSANGLLASVGAGVTTLVTVNAYTVEENFTQAICVVDQLGEPDAPCQVIDGSPIKTSYITAQSLQDLHAQAN</sequence>
<reference evidence="1 2" key="2">
    <citation type="journal article" date="2013" name="Int. J. Syst. Evol. Microbiol.">
        <title>Methylophaga nitratireducenticrescens sp. nov. and Methylophaga frappieri sp. nov., isolated from the biofilm of the methanol-fed denitrification system treating the seawater at the Montreal Biodome.</title>
        <authorList>
            <person name="Villeneuve C."/>
            <person name="Martineau C."/>
            <person name="Mauffrey F."/>
            <person name="Villemur R."/>
        </authorList>
    </citation>
    <scope>NUCLEOTIDE SEQUENCE [LARGE SCALE GENOMIC DNA]</scope>
    <source>
        <strain evidence="1 2">JAM1</strain>
    </source>
</reference>
<dbReference type="SUPFAM" id="SSF56784">
    <property type="entry name" value="HAD-like"/>
    <property type="match status" value="1"/>
</dbReference>
<dbReference type="InterPro" id="IPR044999">
    <property type="entry name" value="CbbY-like"/>
</dbReference>
<dbReference type="KEGG" id="mej:Q7A_1897"/>
<dbReference type="SFLD" id="SFLDG01135">
    <property type="entry name" value="C1.5.6:_HAD__Beta-PGM__Phospha"/>
    <property type="match status" value="1"/>
</dbReference>
<dbReference type="STRING" id="754476.Q7A_1897"/>
<protein>
    <submittedName>
        <fullName evidence="1">Haloacid dehalogenase-like hydrolase</fullName>
    </submittedName>
</protein>
<dbReference type="OrthoDB" id="9782449at2"/>
<dbReference type="SFLD" id="SFLDG01129">
    <property type="entry name" value="C1.5:_HAD__Beta-PGM__Phosphata"/>
    <property type="match status" value="1"/>
</dbReference>
<dbReference type="SFLD" id="SFLDF00035">
    <property type="entry name" value="phosphoglycolate_phosphatase"/>
    <property type="match status" value="1"/>
</dbReference>
<dbReference type="PANTHER" id="PTHR42896:SF2">
    <property type="entry name" value="CBBY-LIKE PROTEIN"/>
    <property type="match status" value="1"/>
</dbReference>